<evidence type="ECO:0000256" key="5">
    <source>
        <dbReference type="ARBA" id="ARBA00022840"/>
    </source>
</evidence>
<evidence type="ECO:0000256" key="2">
    <source>
        <dbReference type="ARBA" id="ARBA00022490"/>
    </source>
</evidence>
<keyword evidence="4 8" id="KW-0547">Nucleotide-binding</keyword>
<dbReference type="GO" id="GO:0090307">
    <property type="term" value="P:mitotic spindle assembly"/>
    <property type="evidence" value="ECO:0007669"/>
    <property type="project" value="TreeGrafter"/>
</dbReference>
<dbReference type="Proteomes" id="UP001176961">
    <property type="component" value="Unassembled WGS sequence"/>
</dbReference>
<dbReference type="EMBL" id="CATQJL010000326">
    <property type="protein sequence ID" value="CAJ0608784.1"/>
    <property type="molecule type" value="Genomic_DNA"/>
</dbReference>
<dbReference type="PRINTS" id="PR00380">
    <property type="entry name" value="KINESINHEAVY"/>
</dbReference>
<gene>
    <name evidence="10" type="ORF">CYNAS_LOCUS20767</name>
</gene>
<feature type="domain" description="Kinesin motor" evidence="9">
    <location>
        <begin position="1"/>
        <end position="202"/>
    </location>
</feature>
<accession>A0AA36HDH0</accession>
<dbReference type="GO" id="GO:0005876">
    <property type="term" value="C:spindle microtubule"/>
    <property type="evidence" value="ECO:0007669"/>
    <property type="project" value="TreeGrafter"/>
</dbReference>
<organism evidence="10 11">
    <name type="scientific">Cylicocyclus nassatus</name>
    <name type="common">Nematode worm</name>
    <dbReference type="NCBI Taxonomy" id="53992"/>
    <lineage>
        <taxon>Eukaryota</taxon>
        <taxon>Metazoa</taxon>
        <taxon>Ecdysozoa</taxon>
        <taxon>Nematoda</taxon>
        <taxon>Chromadorea</taxon>
        <taxon>Rhabditida</taxon>
        <taxon>Rhabditina</taxon>
        <taxon>Rhabditomorpha</taxon>
        <taxon>Strongyloidea</taxon>
        <taxon>Strongylidae</taxon>
        <taxon>Cylicocyclus</taxon>
    </lineage>
</organism>
<dbReference type="SMART" id="SM00129">
    <property type="entry name" value="KISc"/>
    <property type="match status" value="1"/>
</dbReference>
<keyword evidence="2" id="KW-0963">Cytoplasm</keyword>
<dbReference type="GO" id="GO:0072686">
    <property type="term" value="C:mitotic spindle"/>
    <property type="evidence" value="ECO:0007669"/>
    <property type="project" value="TreeGrafter"/>
</dbReference>
<dbReference type="InterPro" id="IPR027417">
    <property type="entry name" value="P-loop_NTPase"/>
</dbReference>
<evidence type="ECO:0000313" key="10">
    <source>
        <dbReference type="EMBL" id="CAJ0608784.1"/>
    </source>
</evidence>
<keyword evidence="3" id="KW-0493">Microtubule</keyword>
<dbReference type="Pfam" id="PF00225">
    <property type="entry name" value="Kinesin"/>
    <property type="match status" value="1"/>
</dbReference>
<protein>
    <recommendedName>
        <fullName evidence="9">Kinesin motor domain-containing protein</fullName>
    </recommendedName>
</protein>
<dbReference type="PANTHER" id="PTHR47970:SF12">
    <property type="entry name" value="KINESIN FAMILY MEMBER 11"/>
    <property type="match status" value="1"/>
</dbReference>
<name>A0AA36HDH0_CYLNA</name>
<evidence type="ECO:0000256" key="7">
    <source>
        <dbReference type="ARBA" id="ARBA00023212"/>
    </source>
</evidence>
<evidence type="ECO:0000256" key="6">
    <source>
        <dbReference type="ARBA" id="ARBA00023175"/>
    </source>
</evidence>
<dbReference type="GO" id="GO:0008017">
    <property type="term" value="F:microtubule binding"/>
    <property type="evidence" value="ECO:0007669"/>
    <property type="project" value="InterPro"/>
</dbReference>
<keyword evidence="7" id="KW-0206">Cytoskeleton</keyword>
<dbReference type="PANTHER" id="PTHR47970">
    <property type="entry name" value="KINESIN-LIKE PROTEIN KIF11"/>
    <property type="match status" value="1"/>
</dbReference>
<comment type="subcellular location">
    <subcellularLocation>
        <location evidence="1">Cytoplasm</location>
        <location evidence="1">Cytoskeleton</location>
    </subcellularLocation>
</comment>
<sequence length="202" mass="22264">MVSSQVERVLAGYNCTLFAYGQTGTGKTYAMEGGSGKYDSYQEDPTTGIIPRAVEHIFEELAKSSTGEYSVQISYLELYNEELYDLLAPTSDDRERLRIYDDPSKKILLCPLMAVLIVISGAEEIPVRDRAEVCRLLKRGAKKRTTTATPMNLNYSRSHSIFTVSVVTRENTPSGEELVIQGKLNLVDLAGSEHIGRSGSDG</sequence>
<proteinExistence type="inferred from homology"/>
<dbReference type="GO" id="GO:0008574">
    <property type="term" value="F:plus-end-directed microtubule motor activity"/>
    <property type="evidence" value="ECO:0007669"/>
    <property type="project" value="TreeGrafter"/>
</dbReference>
<dbReference type="InterPro" id="IPR047149">
    <property type="entry name" value="KIF11-like"/>
</dbReference>
<dbReference type="InterPro" id="IPR001752">
    <property type="entry name" value="Kinesin_motor_dom"/>
</dbReference>
<dbReference type="GO" id="GO:0005634">
    <property type="term" value="C:nucleus"/>
    <property type="evidence" value="ECO:0007669"/>
    <property type="project" value="TreeGrafter"/>
</dbReference>
<feature type="binding site" evidence="8">
    <location>
        <begin position="21"/>
        <end position="28"/>
    </location>
    <ligand>
        <name>ATP</name>
        <dbReference type="ChEBI" id="CHEBI:30616"/>
    </ligand>
</feature>
<keyword evidence="6 8" id="KW-0505">Motor protein</keyword>
<reference evidence="10" key="1">
    <citation type="submission" date="2023-07" db="EMBL/GenBank/DDBJ databases">
        <authorList>
            <consortium name="CYATHOMIX"/>
        </authorList>
    </citation>
    <scope>NUCLEOTIDE SEQUENCE</scope>
    <source>
        <strain evidence="10">N/A</strain>
    </source>
</reference>
<keyword evidence="5 8" id="KW-0067">ATP-binding</keyword>
<dbReference type="PROSITE" id="PS50067">
    <property type="entry name" value="KINESIN_MOTOR_2"/>
    <property type="match status" value="1"/>
</dbReference>
<dbReference type="GO" id="GO:0005524">
    <property type="term" value="F:ATP binding"/>
    <property type="evidence" value="ECO:0007669"/>
    <property type="project" value="UniProtKB-UniRule"/>
</dbReference>
<dbReference type="SUPFAM" id="SSF52540">
    <property type="entry name" value="P-loop containing nucleoside triphosphate hydrolases"/>
    <property type="match status" value="1"/>
</dbReference>
<evidence type="ECO:0000256" key="1">
    <source>
        <dbReference type="ARBA" id="ARBA00004245"/>
    </source>
</evidence>
<comment type="caution">
    <text evidence="10">The sequence shown here is derived from an EMBL/GenBank/DDBJ whole genome shotgun (WGS) entry which is preliminary data.</text>
</comment>
<evidence type="ECO:0000313" key="11">
    <source>
        <dbReference type="Proteomes" id="UP001176961"/>
    </source>
</evidence>
<evidence type="ECO:0000256" key="8">
    <source>
        <dbReference type="PROSITE-ProRule" id="PRU00283"/>
    </source>
</evidence>
<dbReference type="AlphaFoldDB" id="A0AA36HDH0"/>
<evidence type="ECO:0000256" key="4">
    <source>
        <dbReference type="ARBA" id="ARBA00022741"/>
    </source>
</evidence>
<comment type="similarity">
    <text evidence="8">Belongs to the TRAFAC class myosin-kinesin ATPase superfamily. Kinesin family.</text>
</comment>
<dbReference type="InterPro" id="IPR036961">
    <property type="entry name" value="Kinesin_motor_dom_sf"/>
</dbReference>
<evidence type="ECO:0000256" key="3">
    <source>
        <dbReference type="ARBA" id="ARBA00022701"/>
    </source>
</evidence>
<feature type="non-terminal residue" evidence="10">
    <location>
        <position position="1"/>
    </location>
</feature>
<dbReference type="Gene3D" id="3.40.850.10">
    <property type="entry name" value="Kinesin motor domain"/>
    <property type="match status" value="1"/>
</dbReference>
<evidence type="ECO:0000259" key="9">
    <source>
        <dbReference type="PROSITE" id="PS50067"/>
    </source>
</evidence>
<keyword evidence="11" id="KW-1185">Reference proteome</keyword>
<dbReference type="PROSITE" id="PS00411">
    <property type="entry name" value="KINESIN_MOTOR_1"/>
    <property type="match status" value="1"/>
</dbReference>
<dbReference type="GO" id="GO:0007018">
    <property type="term" value="P:microtubule-based movement"/>
    <property type="evidence" value="ECO:0007669"/>
    <property type="project" value="InterPro"/>
</dbReference>
<dbReference type="InterPro" id="IPR019821">
    <property type="entry name" value="Kinesin_motor_CS"/>
</dbReference>
<dbReference type="GO" id="GO:0051231">
    <property type="term" value="P:spindle elongation"/>
    <property type="evidence" value="ECO:0007669"/>
    <property type="project" value="TreeGrafter"/>
</dbReference>